<proteinExistence type="predicted"/>
<dbReference type="EMBL" id="DTCM01000099">
    <property type="protein sequence ID" value="HGL41612.1"/>
    <property type="molecule type" value="Genomic_DNA"/>
</dbReference>
<gene>
    <name evidence="5" type="ORF">ENT82_01065</name>
    <name evidence="4" type="ORF">ENU43_08130</name>
</gene>
<keyword evidence="2" id="KW-1133">Transmembrane helix</keyword>
<feature type="transmembrane region" description="Helical" evidence="2">
    <location>
        <begin position="47"/>
        <end position="66"/>
    </location>
</feature>
<accession>A0A7C4I083</accession>
<dbReference type="InterPro" id="IPR003760">
    <property type="entry name" value="PnrA-like"/>
</dbReference>
<name>A0A7C4I083_CALS0</name>
<dbReference type="InterPro" id="IPR052910">
    <property type="entry name" value="ABC-Purine-Binding"/>
</dbReference>
<evidence type="ECO:0000313" key="4">
    <source>
        <dbReference type="EMBL" id="HGL41612.1"/>
    </source>
</evidence>
<evidence type="ECO:0000256" key="2">
    <source>
        <dbReference type="SAM" id="Phobius"/>
    </source>
</evidence>
<dbReference type="EMBL" id="DTAD01000013">
    <property type="protein sequence ID" value="HGN89710.1"/>
    <property type="molecule type" value="Genomic_DNA"/>
</dbReference>
<comment type="caution">
    <text evidence="5">The sequence shown here is derived from an EMBL/GenBank/DDBJ whole genome shotgun (WGS) entry which is preliminary data.</text>
</comment>
<dbReference type="PANTHER" id="PTHR43208:SF1">
    <property type="entry name" value="ABC TRANSPORTER SUBSTRATE-BINDING PROTEIN"/>
    <property type="match status" value="1"/>
</dbReference>
<keyword evidence="2" id="KW-0472">Membrane</keyword>
<dbReference type="GO" id="GO:0005886">
    <property type="term" value="C:plasma membrane"/>
    <property type="evidence" value="ECO:0007669"/>
    <property type="project" value="InterPro"/>
</dbReference>
<keyword evidence="2" id="KW-0812">Transmembrane</keyword>
<sequence>MRRCLTFSRLARQAVLHIGKGLLGSKTFAHAMSKISRRKALSTAGKVAAGVVGAGVVAGVTGYFVGSGSAPPSVVTRTVTVGGGTVTVPSTVTRTVTAGVEQKKQLTVRAVFQTPVSEPWDGAIHAAIQAVASEYRAKGINIDYQFVDRKIDPRDYELALRDAARVADIVFLDAFLKEDIARRVAKEFKTVAFAAGSEFLPAQPNFAVFDNWLHHPAYIAGIIAGKITKTNKIGVVAAMEINEVNRIVNAFIAGAKSANSNAKAKVVYLLGNIPPGESPWYHPATAKRLAKTLIDLGVDVIFAERVGAEEAAAESFAEKKPVWVIGNMADQHSRAPTVTITSLVWDMRPTVKIVFDRVLANSFVADNLGTYSWMNFDGSYLADFHDFGKPSPPLTTEILNLVKEWTTRVMDGLTWIPINEMPPVSDF</sequence>
<organism evidence="5">
    <name type="scientific">Caldiarchaeum subterraneum</name>
    <dbReference type="NCBI Taxonomy" id="311458"/>
    <lineage>
        <taxon>Archaea</taxon>
        <taxon>Nitrososphaerota</taxon>
        <taxon>Candidatus Caldarchaeales</taxon>
        <taxon>Candidatus Caldarchaeaceae</taxon>
        <taxon>Candidatus Caldarchaeum</taxon>
    </lineage>
</organism>
<dbReference type="CDD" id="cd06304">
    <property type="entry name" value="PBP1_BmpA_Med_PnrA-like"/>
    <property type="match status" value="1"/>
</dbReference>
<protein>
    <submittedName>
        <fullName evidence="5">BMP family ABC transporter substrate-binding protein</fullName>
    </submittedName>
</protein>
<keyword evidence="1" id="KW-0732">Signal</keyword>
<evidence type="ECO:0000256" key="1">
    <source>
        <dbReference type="ARBA" id="ARBA00022729"/>
    </source>
</evidence>
<evidence type="ECO:0000259" key="3">
    <source>
        <dbReference type="Pfam" id="PF02608"/>
    </source>
</evidence>
<dbReference type="AlphaFoldDB" id="A0A7C4I083"/>
<reference evidence="5" key="1">
    <citation type="journal article" date="2020" name="mSystems">
        <title>Genome- and Community-Level Interaction Insights into Carbon Utilization and Element Cycling Functions of Hydrothermarchaeota in Hydrothermal Sediment.</title>
        <authorList>
            <person name="Zhou Z."/>
            <person name="Liu Y."/>
            <person name="Xu W."/>
            <person name="Pan J."/>
            <person name="Luo Z.H."/>
            <person name="Li M."/>
        </authorList>
    </citation>
    <scope>NUCLEOTIDE SEQUENCE [LARGE SCALE GENOMIC DNA]</scope>
    <source>
        <strain evidence="5">SpSt-613</strain>
        <strain evidence="4">SpSt-669</strain>
    </source>
</reference>
<evidence type="ECO:0000313" key="5">
    <source>
        <dbReference type="EMBL" id="HGN89710.1"/>
    </source>
</evidence>
<feature type="domain" description="ABC transporter substrate-binding protein PnrA-like" evidence="3">
    <location>
        <begin position="119"/>
        <end position="362"/>
    </location>
</feature>
<dbReference type="PANTHER" id="PTHR43208">
    <property type="entry name" value="ABC TRANSPORTER SUBSTRATE-BINDING PROTEIN"/>
    <property type="match status" value="1"/>
</dbReference>
<dbReference type="Gene3D" id="3.40.50.2300">
    <property type="match status" value="2"/>
</dbReference>
<dbReference type="Pfam" id="PF02608">
    <property type="entry name" value="Bmp"/>
    <property type="match status" value="1"/>
</dbReference>